<dbReference type="AlphaFoldDB" id="A0A6L5Y143"/>
<protein>
    <submittedName>
        <fullName evidence="1">Uncharacterized protein</fullName>
    </submittedName>
</protein>
<comment type="caution">
    <text evidence="1">The sequence shown here is derived from an EMBL/GenBank/DDBJ whole genome shotgun (WGS) entry which is preliminary data.</text>
</comment>
<evidence type="ECO:0000313" key="1">
    <source>
        <dbReference type="EMBL" id="MSS64567.1"/>
    </source>
</evidence>
<evidence type="ECO:0000313" key="2">
    <source>
        <dbReference type="Proteomes" id="UP000482209"/>
    </source>
</evidence>
<proteinExistence type="predicted"/>
<dbReference type="Proteomes" id="UP000482209">
    <property type="component" value="Unassembled WGS sequence"/>
</dbReference>
<reference evidence="1 2" key="1">
    <citation type="submission" date="2019-08" db="EMBL/GenBank/DDBJ databases">
        <title>In-depth cultivation of the pig gut microbiome towards novel bacterial diversity and tailored functional studies.</title>
        <authorList>
            <person name="Wylensek D."/>
            <person name="Hitch T.C.A."/>
            <person name="Clavel T."/>
        </authorList>
    </citation>
    <scope>NUCLEOTIDE SEQUENCE [LARGE SCALE GENOMIC DNA]</scope>
    <source>
        <strain evidence="1 2">WCA-693-APC-MOT-I</strain>
    </source>
</reference>
<accession>A0A6L5Y143</accession>
<keyword evidence="2" id="KW-1185">Reference proteome</keyword>
<organism evidence="1 2">
    <name type="scientific">Velocimicrobium porci</name>
    <dbReference type="NCBI Taxonomy" id="2606634"/>
    <lineage>
        <taxon>Bacteria</taxon>
        <taxon>Bacillati</taxon>
        <taxon>Bacillota</taxon>
        <taxon>Clostridia</taxon>
        <taxon>Lachnospirales</taxon>
        <taxon>Lachnospiraceae</taxon>
        <taxon>Velocimicrobium</taxon>
    </lineage>
</organism>
<sequence length="83" mass="9262">MSELNMSAIDLFKLHESEAIKTTINGIDTKVLKLSDSSGNYLAIPATDKNLSKICGKIVLDYLINRVTYDTYNGKVVIIKAYY</sequence>
<gene>
    <name evidence="1" type="ORF">FYJ58_11875</name>
</gene>
<name>A0A6L5Y143_9FIRM</name>
<dbReference type="RefSeq" id="WP_154519959.1">
    <property type="nucleotide sequence ID" value="NZ_VUMT01000022.1"/>
</dbReference>
<dbReference type="EMBL" id="VUMT01000022">
    <property type="protein sequence ID" value="MSS64567.1"/>
    <property type="molecule type" value="Genomic_DNA"/>
</dbReference>